<accession>A0ACB8SWI6</accession>
<proteinExistence type="predicted"/>
<gene>
    <name evidence="1" type="ORF">BV25DRAFT_1887393</name>
</gene>
<reference evidence="1" key="1">
    <citation type="submission" date="2021-03" db="EMBL/GenBank/DDBJ databases">
        <authorList>
            <consortium name="DOE Joint Genome Institute"/>
            <person name="Ahrendt S."/>
            <person name="Looney B.P."/>
            <person name="Miyauchi S."/>
            <person name="Morin E."/>
            <person name="Drula E."/>
            <person name="Courty P.E."/>
            <person name="Chicoki N."/>
            <person name="Fauchery L."/>
            <person name="Kohler A."/>
            <person name="Kuo A."/>
            <person name="Labutti K."/>
            <person name="Pangilinan J."/>
            <person name="Lipzen A."/>
            <person name="Riley R."/>
            <person name="Andreopoulos W."/>
            <person name="He G."/>
            <person name="Johnson J."/>
            <person name="Barry K.W."/>
            <person name="Grigoriev I.V."/>
            <person name="Nagy L."/>
            <person name="Hibbett D."/>
            <person name="Henrissat B."/>
            <person name="Matheny P.B."/>
            <person name="Labbe J."/>
            <person name="Martin F."/>
        </authorList>
    </citation>
    <scope>NUCLEOTIDE SEQUENCE</scope>
    <source>
        <strain evidence="1">HHB10654</strain>
    </source>
</reference>
<organism evidence="1 2">
    <name type="scientific">Artomyces pyxidatus</name>
    <dbReference type="NCBI Taxonomy" id="48021"/>
    <lineage>
        <taxon>Eukaryota</taxon>
        <taxon>Fungi</taxon>
        <taxon>Dikarya</taxon>
        <taxon>Basidiomycota</taxon>
        <taxon>Agaricomycotina</taxon>
        <taxon>Agaricomycetes</taxon>
        <taxon>Russulales</taxon>
        <taxon>Auriscalpiaceae</taxon>
        <taxon>Artomyces</taxon>
    </lineage>
</organism>
<dbReference type="Proteomes" id="UP000814140">
    <property type="component" value="Unassembled WGS sequence"/>
</dbReference>
<keyword evidence="2" id="KW-1185">Reference proteome</keyword>
<sequence>MIPSRESYTPSHPGLFVVDFKSGDFASALVATKNFEVDEVMTSLKGCTKSPKAYSTVQCGVGQDDHLELNSDLVYVNHSCEPNVAFDLSGDYSQWHLRALKPIRAGDFLTFFYPSTEWDMDQPFDCVCNAPSCLGRISGASVLSKDVLLARHFVSPWILAAVAERDRKHVNGGQ</sequence>
<evidence type="ECO:0000313" key="2">
    <source>
        <dbReference type="Proteomes" id="UP000814140"/>
    </source>
</evidence>
<dbReference type="EMBL" id="MU277215">
    <property type="protein sequence ID" value="KAI0060954.1"/>
    <property type="molecule type" value="Genomic_DNA"/>
</dbReference>
<reference evidence="1" key="2">
    <citation type="journal article" date="2022" name="New Phytol.">
        <title>Evolutionary transition to the ectomycorrhizal habit in the genomes of a hyperdiverse lineage of mushroom-forming fungi.</title>
        <authorList>
            <person name="Looney B."/>
            <person name="Miyauchi S."/>
            <person name="Morin E."/>
            <person name="Drula E."/>
            <person name="Courty P.E."/>
            <person name="Kohler A."/>
            <person name="Kuo A."/>
            <person name="LaButti K."/>
            <person name="Pangilinan J."/>
            <person name="Lipzen A."/>
            <person name="Riley R."/>
            <person name="Andreopoulos W."/>
            <person name="He G."/>
            <person name="Johnson J."/>
            <person name="Nolan M."/>
            <person name="Tritt A."/>
            <person name="Barry K.W."/>
            <person name="Grigoriev I.V."/>
            <person name="Nagy L.G."/>
            <person name="Hibbett D."/>
            <person name="Henrissat B."/>
            <person name="Matheny P.B."/>
            <person name="Labbe J."/>
            <person name="Martin F.M."/>
        </authorList>
    </citation>
    <scope>NUCLEOTIDE SEQUENCE</scope>
    <source>
        <strain evidence="1">HHB10654</strain>
    </source>
</reference>
<comment type="caution">
    <text evidence="1">The sequence shown here is derived from an EMBL/GenBank/DDBJ whole genome shotgun (WGS) entry which is preliminary data.</text>
</comment>
<protein>
    <submittedName>
        <fullName evidence="1">Uncharacterized protein</fullName>
    </submittedName>
</protein>
<name>A0ACB8SWI6_9AGAM</name>
<evidence type="ECO:0000313" key="1">
    <source>
        <dbReference type="EMBL" id="KAI0060954.1"/>
    </source>
</evidence>